<organism evidence="1 2">
    <name type="scientific">Lindgomyces ingoldianus</name>
    <dbReference type="NCBI Taxonomy" id="673940"/>
    <lineage>
        <taxon>Eukaryota</taxon>
        <taxon>Fungi</taxon>
        <taxon>Dikarya</taxon>
        <taxon>Ascomycota</taxon>
        <taxon>Pezizomycotina</taxon>
        <taxon>Dothideomycetes</taxon>
        <taxon>Pleosporomycetidae</taxon>
        <taxon>Pleosporales</taxon>
        <taxon>Lindgomycetaceae</taxon>
        <taxon>Lindgomyces</taxon>
    </lineage>
</organism>
<sequence>MRSFAFQVLATFTLSRFTPIAVAQPEYSLVDDLSYKNFFTSFEFYNDPDPSHGFVQYQSIEDAVKNEYIGYLNESIYLGVNYKDQTPEGRPSIRVESTKHYNQGLLIMDIVHMPDSICGTWPAAWMLSVSETWPNGGEIDIIEGVNHYTQNTVTLHTSTGCTVSNTTGGGQGNMNEQATFTGFMATSNCDVAATDQPKNVGCSIHDSSLSAPSYGTEFNQAGGGIYAMEWTTTDISVWLFARNSTSLPKDLTMNPEPGTFGTPIAKFQGSGCDFKERFKDLKIILGITFCGEWAGEEKEWAKSCAAKTGASTCEEYVRDNPEAFAQAYWEIKGLLEEGLWVGSEISS</sequence>
<keyword evidence="2" id="KW-1185">Reference proteome</keyword>
<reference evidence="1" key="1">
    <citation type="journal article" date="2020" name="Stud. Mycol.">
        <title>101 Dothideomycetes genomes: a test case for predicting lifestyles and emergence of pathogens.</title>
        <authorList>
            <person name="Haridas S."/>
            <person name="Albert R."/>
            <person name="Binder M."/>
            <person name="Bloem J."/>
            <person name="Labutti K."/>
            <person name="Salamov A."/>
            <person name="Andreopoulos B."/>
            <person name="Baker S."/>
            <person name="Barry K."/>
            <person name="Bills G."/>
            <person name="Bluhm B."/>
            <person name="Cannon C."/>
            <person name="Castanera R."/>
            <person name="Culley D."/>
            <person name="Daum C."/>
            <person name="Ezra D."/>
            <person name="Gonzalez J."/>
            <person name="Henrissat B."/>
            <person name="Kuo A."/>
            <person name="Liang C."/>
            <person name="Lipzen A."/>
            <person name="Lutzoni F."/>
            <person name="Magnuson J."/>
            <person name="Mondo S."/>
            <person name="Nolan M."/>
            <person name="Ohm R."/>
            <person name="Pangilinan J."/>
            <person name="Park H.-J."/>
            <person name="Ramirez L."/>
            <person name="Alfaro M."/>
            <person name="Sun H."/>
            <person name="Tritt A."/>
            <person name="Yoshinaga Y."/>
            <person name="Zwiers L.-H."/>
            <person name="Turgeon B."/>
            <person name="Goodwin S."/>
            <person name="Spatafora J."/>
            <person name="Crous P."/>
            <person name="Grigoriev I."/>
        </authorList>
    </citation>
    <scope>NUCLEOTIDE SEQUENCE</scope>
    <source>
        <strain evidence="1">ATCC 200398</strain>
    </source>
</reference>
<gene>
    <name evidence="1" type="ORF">BDR25DRAFT_395654</name>
</gene>
<evidence type="ECO:0000313" key="1">
    <source>
        <dbReference type="EMBL" id="KAF2466791.1"/>
    </source>
</evidence>
<proteinExistence type="predicted"/>
<accession>A0ACB6QKX1</accession>
<name>A0ACB6QKX1_9PLEO</name>
<comment type="caution">
    <text evidence="1">The sequence shown here is derived from an EMBL/GenBank/DDBJ whole genome shotgun (WGS) entry which is preliminary data.</text>
</comment>
<dbReference type="EMBL" id="MU003523">
    <property type="protein sequence ID" value="KAF2466791.1"/>
    <property type="molecule type" value="Genomic_DNA"/>
</dbReference>
<dbReference type="Proteomes" id="UP000799755">
    <property type="component" value="Unassembled WGS sequence"/>
</dbReference>
<evidence type="ECO:0000313" key="2">
    <source>
        <dbReference type="Proteomes" id="UP000799755"/>
    </source>
</evidence>
<protein>
    <submittedName>
        <fullName evidence="1">Uncharacterized protein</fullName>
    </submittedName>
</protein>